<feature type="transmembrane region" description="Helical" evidence="1">
    <location>
        <begin position="426"/>
        <end position="445"/>
    </location>
</feature>
<feature type="transmembrane region" description="Helical" evidence="1">
    <location>
        <begin position="527"/>
        <end position="548"/>
    </location>
</feature>
<proteinExistence type="predicted"/>
<gene>
    <name evidence="2" type="ORF">GCM10010916_06230</name>
</gene>
<keyword evidence="3" id="KW-1185">Reference proteome</keyword>
<reference evidence="2" key="2">
    <citation type="submission" date="2020-09" db="EMBL/GenBank/DDBJ databases">
        <authorList>
            <person name="Sun Q."/>
            <person name="Zhou Y."/>
        </authorList>
    </citation>
    <scope>NUCLEOTIDE SEQUENCE</scope>
    <source>
        <strain evidence="2">CGMCC 1.12987</strain>
    </source>
</reference>
<dbReference type="EMBL" id="BMGR01000002">
    <property type="protein sequence ID" value="GGF91661.1"/>
    <property type="molecule type" value="Genomic_DNA"/>
</dbReference>
<dbReference type="InterPro" id="IPR043748">
    <property type="entry name" value="DUF5693"/>
</dbReference>
<keyword evidence="1" id="KW-0812">Transmembrane</keyword>
<evidence type="ECO:0000313" key="2">
    <source>
        <dbReference type="EMBL" id="GGF91661.1"/>
    </source>
</evidence>
<feature type="transmembrane region" description="Helical" evidence="1">
    <location>
        <begin position="662"/>
        <end position="687"/>
    </location>
</feature>
<evidence type="ECO:0000256" key="1">
    <source>
        <dbReference type="SAM" id="Phobius"/>
    </source>
</evidence>
<dbReference type="Proteomes" id="UP000644756">
    <property type="component" value="Unassembled WGS sequence"/>
</dbReference>
<keyword evidence="1" id="KW-1133">Transmembrane helix</keyword>
<feature type="transmembrane region" description="Helical" evidence="1">
    <location>
        <begin position="494"/>
        <end position="515"/>
    </location>
</feature>
<evidence type="ECO:0000313" key="3">
    <source>
        <dbReference type="Proteomes" id="UP000644756"/>
    </source>
</evidence>
<dbReference type="Pfam" id="PF18949">
    <property type="entry name" value="DUF5693"/>
    <property type="match status" value="1"/>
</dbReference>
<dbReference type="AlphaFoldDB" id="A0A917FNI1"/>
<organism evidence="2 3">
    <name type="scientific">Paenibacillus abyssi</name>
    <dbReference type="NCBI Taxonomy" id="1340531"/>
    <lineage>
        <taxon>Bacteria</taxon>
        <taxon>Bacillati</taxon>
        <taxon>Bacillota</taxon>
        <taxon>Bacilli</taxon>
        <taxon>Bacillales</taxon>
        <taxon>Paenibacillaceae</taxon>
        <taxon>Paenibacillus</taxon>
    </lineage>
</organism>
<sequence length="706" mass="77725">MFESIQQWNRKARKWLWLLVIIGILASLPLGAVRYQMEKTSDEVEFIFDYRDLVLIASYQANPQDFIAEQLPLMKEAGIGTMAVFEGSLEELFWSGRISYYNSAQAAALQGKPAPFNENYTYILFNDPSSKEQLEALIRQPFDLEQINVRPWSFDGRDGLTIETPVENAVVKPMLPDPTALAMLKEQGFHLLPRLSDRMRPYDAELTEDMIEMFAGLGVKRILFDGGSVKGYADQAELKSLSSFGHLLKEHGIGIAAIENLRSPQNGINTLAYITDYNVTRLYSLSEAESMTIKPSVMADRFLLAAKDRNIRMFYLNGQPLRSLEKASIIHSLDNVYEGLKGDEDTEGAVALLESQGFKNGVAEPFDYQYESWMKIAKGVVAAGAVALIALLIGGFIPVLLIPAFVVGLIGSAGLYVLSPAVLEQALALGAAISAPTLAMLWVIGRIRLHTEGERRSVGGQWRASAERNDVDKLFGGQWVFPGLSAGRRVTMAIGLYASTAVISLIGVPLIIGLLNNITYSLVLQQFRGVSLLHLAPIGLVALYLFLYTGTSVLDNLRKLLKLQITVLWVAAAGVIGVVGLYYLSRTGNAGQVSSMELVFRSLLETTFGVRPRTKEFLLAHPIFILGLFLALRYRAAWVLLIVATIGQLSMVGTFTHIHTPLYISIIRVLLGLGLGAIIGLALIAAWQIAEGVWRRWAPKKAKASE</sequence>
<feature type="transmembrane region" description="Helical" evidence="1">
    <location>
        <begin position="617"/>
        <end position="632"/>
    </location>
</feature>
<reference evidence="2" key="1">
    <citation type="journal article" date="2014" name="Int. J. Syst. Evol. Microbiol.">
        <title>Complete genome sequence of Corynebacterium casei LMG S-19264T (=DSM 44701T), isolated from a smear-ripened cheese.</title>
        <authorList>
            <consortium name="US DOE Joint Genome Institute (JGI-PGF)"/>
            <person name="Walter F."/>
            <person name="Albersmeier A."/>
            <person name="Kalinowski J."/>
            <person name="Ruckert C."/>
        </authorList>
    </citation>
    <scope>NUCLEOTIDE SEQUENCE</scope>
    <source>
        <strain evidence="2">CGMCC 1.12987</strain>
    </source>
</reference>
<name>A0A917FNI1_9BACL</name>
<feature type="transmembrane region" description="Helical" evidence="1">
    <location>
        <begin position="560"/>
        <end position="584"/>
    </location>
</feature>
<feature type="transmembrane region" description="Helical" evidence="1">
    <location>
        <begin position="637"/>
        <end position="656"/>
    </location>
</feature>
<dbReference type="RefSeq" id="WP_188528934.1">
    <property type="nucleotide sequence ID" value="NZ_BMGR01000002.1"/>
</dbReference>
<keyword evidence="1" id="KW-0472">Membrane</keyword>
<accession>A0A917FNI1</accession>
<protein>
    <submittedName>
        <fullName evidence="2">Uncharacterized protein</fullName>
    </submittedName>
</protein>
<comment type="caution">
    <text evidence="2">The sequence shown here is derived from an EMBL/GenBank/DDBJ whole genome shotgun (WGS) entry which is preliminary data.</text>
</comment>
<feature type="transmembrane region" description="Helical" evidence="1">
    <location>
        <begin position="380"/>
        <end position="406"/>
    </location>
</feature>
<feature type="transmembrane region" description="Helical" evidence="1">
    <location>
        <begin position="15"/>
        <end position="33"/>
    </location>
</feature>